<sequence>MAESFDVLTPLVTPFDADGELDVAGLESLVRHVSAAGVDGIVPCGTTGEFETLSPEEYRTVVRTATETAPEDCRVIVGTAATDVPTVHDRMAFAAEQGADSTLVVPSYYGGQASEAGNEAFFDAALADAPLPVYLYNIPGAVGQKLSVETVAALAESDAVAGLKDSSGDLPYVTSVLDRTPEDFTVYQGHDGLFVPSLVLGGDGGVSALSHLLFDDLERAGTAVASGDVAQARAVQRDVLSPLSEACAEFGFAPTVKALLADRGVIDHATVRPPRTSLSPDAVASVTERLE</sequence>
<feature type="binding site" evidence="4">
    <location>
        <position position="206"/>
    </location>
    <ligand>
        <name>pyruvate</name>
        <dbReference type="ChEBI" id="CHEBI:15361"/>
    </ligand>
</feature>
<gene>
    <name evidence="5" type="ORF">AMS69_11720</name>
</gene>
<dbReference type="SUPFAM" id="SSF51569">
    <property type="entry name" value="Aldolase"/>
    <property type="match status" value="1"/>
</dbReference>
<dbReference type="GO" id="GO:0008675">
    <property type="term" value="F:2-dehydro-3-deoxy-phosphogluconate aldolase activity"/>
    <property type="evidence" value="ECO:0007669"/>
    <property type="project" value="UniProtKB-ARBA"/>
</dbReference>
<comment type="caution">
    <text evidence="5">The sequence shown here is derived from an EMBL/GenBank/DDBJ whole genome shotgun (WGS) entry which is preliminary data.</text>
</comment>
<dbReference type="InterPro" id="IPR020624">
    <property type="entry name" value="Schiff_base-form_aldolases_CS"/>
</dbReference>
<dbReference type="CDD" id="cd00408">
    <property type="entry name" value="DHDPS-like"/>
    <property type="match status" value="1"/>
</dbReference>
<feature type="active site" description="Proton donor/acceptor" evidence="3">
    <location>
        <position position="136"/>
    </location>
</feature>
<dbReference type="GO" id="GO:0044281">
    <property type="term" value="P:small molecule metabolic process"/>
    <property type="evidence" value="ECO:0007669"/>
    <property type="project" value="UniProtKB-ARBA"/>
</dbReference>
<dbReference type="STRING" id="1705562.AMS69_11720"/>
<evidence type="ECO:0000313" key="5">
    <source>
        <dbReference type="EMBL" id="KOX93110.1"/>
    </source>
</evidence>
<proteinExistence type="predicted"/>
<dbReference type="AlphaFoldDB" id="A0A0N0U989"/>
<dbReference type="InterPro" id="IPR020625">
    <property type="entry name" value="Schiff_base-form_aldolases_AS"/>
</dbReference>
<dbReference type="Proteomes" id="UP000037729">
    <property type="component" value="Unassembled WGS sequence"/>
</dbReference>
<dbReference type="PRINTS" id="PR00146">
    <property type="entry name" value="DHPICSNTHASE"/>
</dbReference>
<keyword evidence="1" id="KW-0456">Lyase</keyword>
<dbReference type="OrthoDB" id="350860at2157"/>
<evidence type="ECO:0000256" key="1">
    <source>
        <dbReference type="ARBA" id="ARBA00023239"/>
    </source>
</evidence>
<dbReference type="SMART" id="SM01130">
    <property type="entry name" value="DHDPS"/>
    <property type="match status" value="1"/>
</dbReference>
<dbReference type="Gene3D" id="3.20.20.70">
    <property type="entry name" value="Aldolase class I"/>
    <property type="match status" value="1"/>
</dbReference>
<name>A0A0N0U989_9EURY</name>
<dbReference type="PROSITE" id="PS00666">
    <property type="entry name" value="DHDPS_2"/>
    <property type="match status" value="1"/>
</dbReference>
<keyword evidence="6" id="KW-1185">Reference proteome</keyword>
<organism evidence="5 6">
    <name type="scientific">Haloarcula rubripromontorii</name>
    <dbReference type="NCBI Taxonomy" id="1705562"/>
    <lineage>
        <taxon>Archaea</taxon>
        <taxon>Methanobacteriati</taxon>
        <taxon>Methanobacteriota</taxon>
        <taxon>Stenosarchaea group</taxon>
        <taxon>Halobacteria</taxon>
        <taxon>Halobacteriales</taxon>
        <taxon>Haloarculaceae</taxon>
        <taxon>Haloarcula</taxon>
    </lineage>
</organism>
<keyword evidence="2" id="KW-0704">Schiff base</keyword>
<dbReference type="RefSeq" id="WP_053968245.1">
    <property type="nucleotide sequence ID" value="NZ_JAWJXX010000003.1"/>
</dbReference>
<evidence type="ECO:0000313" key="6">
    <source>
        <dbReference type="Proteomes" id="UP000037729"/>
    </source>
</evidence>
<dbReference type="EMBL" id="LIUF01000003">
    <property type="protein sequence ID" value="KOX93110.1"/>
    <property type="molecule type" value="Genomic_DNA"/>
</dbReference>
<dbReference type="PANTHER" id="PTHR12128">
    <property type="entry name" value="DIHYDRODIPICOLINATE SYNTHASE"/>
    <property type="match status" value="1"/>
</dbReference>
<accession>A0A0N0U989</accession>
<feature type="active site" description="Schiff-base intermediate with substrate" evidence="3">
    <location>
        <position position="164"/>
    </location>
</feature>
<dbReference type="GO" id="GO:0008840">
    <property type="term" value="F:4-hydroxy-tetrahydrodipicolinate synthase activity"/>
    <property type="evidence" value="ECO:0007669"/>
    <property type="project" value="TreeGrafter"/>
</dbReference>
<dbReference type="PIRSF" id="PIRSF001365">
    <property type="entry name" value="DHDPS"/>
    <property type="match status" value="1"/>
</dbReference>
<evidence type="ECO:0000256" key="3">
    <source>
        <dbReference type="PIRSR" id="PIRSR001365-1"/>
    </source>
</evidence>
<dbReference type="Pfam" id="PF00701">
    <property type="entry name" value="DHDPS"/>
    <property type="match status" value="1"/>
</dbReference>
<dbReference type="InterPro" id="IPR002220">
    <property type="entry name" value="DapA-like"/>
</dbReference>
<reference evidence="5 6" key="1">
    <citation type="submission" date="2015-08" db="EMBL/GenBank/DDBJ databases">
        <title>Genomes of Isolates from Cabo Rojo, PR.</title>
        <authorList>
            <person name="Sanchez-Nieves R.L."/>
            <person name="Montalvo-Rodriguez R."/>
        </authorList>
    </citation>
    <scope>NUCLEOTIDE SEQUENCE [LARGE SCALE GENOMIC DNA]</scope>
    <source>
        <strain evidence="5 6">SL3</strain>
    </source>
</reference>
<dbReference type="PROSITE" id="PS00665">
    <property type="entry name" value="DHDPS_1"/>
    <property type="match status" value="1"/>
</dbReference>
<feature type="binding site" evidence="4">
    <location>
        <position position="47"/>
    </location>
    <ligand>
        <name>pyruvate</name>
        <dbReference type="ChEBI" id="CHEBI:15361"/>
    </ligand>
</feature>
<dbReference type="PATRIC" id="fig|1705562.3.peg.530"/>
<protein>
    <submittedName>
        <fullName evidence="5">Dihydrodipicolinate synthase</fullName>
    </submittedName>
</protein>
<evidence type="ECO:0000256" key="2">
    <source>
        <dbReference type="ARBA" id="ARBA00023270"/>
    </source>
</evidence>
<dbReference type="PANTHER" id="PTHR12128:SF66">
    <property type="entry name" value="4-HYDROXY-2-OXOGLUTARATE ALDOLASE, MITOCHONDRIAL"/>
    <property type="match status" value="1"/>
</dbReference>
<dbReference type="InterPro" id="IPR013785">
    <property type="entry name" value="Aldolase_TIM"/>
</dbReference>
<evidence type="ECO:0000256" key="4">
    <source>
        <dbReference type="PIRSR" id="PIRSR001365-2"/>
    </source>
</evidence>